<gene>
    <name evidence="1" type="ORF">PSI9734_02180</name>
</gene>
<dbReference type="Proteomes" id="UP000481517">
    <property type="component" value="Unassembled WGS sequence"/>
</dbReference>
<sequence>MSKNEQVQKNTDGDNLFASKKETDFGVNANLADEQGAPLCNTAPPKYHQTRIIRSGIDSLYLSFRGEVRSGLLSQLQEKKEIAKGGRRSGKAVAALRLANIPFKVNAKGQGMHSFVVSNAHFRLRVAGENAGKVPPLYVEISSELLSCCGYESSLQAAREVADSLLADADNGSISRIDLCVDFTSTIDWQAIDAKRWRCRSNRRSFYLESEQLLGNVFGQSGEVSARLYNKTKEIEKSEKVFFKELWQQNGWDGESSVWRLEFQLRREALKTCQSIDPDFIIELFNSLWRYYTTQWLSLCDINPSDSNRSRWPLAAEWRTLSKAKFTPHPVENIHRLDFECIPSDESIFVGTTGYLTSFMVKYEIESMAEALAVYLEHARSYFKSAENKHISFDAYVEKKVAEKQVKFVKLGTLLESEE</sequence>
<proteinExistence type="predicted"/>
<keyword evidence="2" id="KW-1185">Reference proteome</keyword>
<dbReference type="RefSeq" id="WP_173921173.1">
    <property type="nucleotide sequence ID" value="NZ_CADCXY010000007.1"/>
</dbReference>
<dbReference type="AlphaFoldDB" id="A0A6S6WQ33"/>
<accession>A0A6S6WQ33</accession>
<dbReference type="EMBL" id="CADCXY010000007">
    <property type="protein sequence ID" value="CAB0151820.1"/>
    <property type="molecule type" value="Genomic_DNA"/>
</dbReference>
<evidence type="ECO:0000313" key="1">
    <source>
        <dbReference type="EMBL" id="CAB0151820.1"/>
    </source>
</evidence>
<evidence type="ECO:0008006" key="3">
    <source>
        <dbReference type="Google" id="ProtNLM"/>
    </source>
</evidence>
<reference evidence="1 2" key="1">
    <citation type="submission" date="2020-02" db="EMBL/GenBank/DDBJ databases">
        <authorList>
            <person name="Rodrigo-Torres L."/>
            <person name="Arahal R. D."/>
            <person name="Lucena T."/>
        </authorList>
    </citation>
    <scope>NUCLEOTIDE SEQUENCE [LARGE SCALE GENOMIC DNA]</scope>
    <source>
        <strain evidence="1 2">CECT 9734</strain>
    </source>
</reference>
<evidence type="ECO:0000313" key="2">
    <source>
        <dbReference type="Proteomes" id="UP000481517"/>
    </source>
</evidence>
<organism evidence="1 2">
    <name type="scientific">Pseudidiomarina piscicola</name>
    <dbReference type="NCBI Taxonomy" id="2614830"/>
    <lineage>
        <taxon>Bacteria</taxon>
        <taxon>Pseudomonadati</taxon>
        <taxon>Pseudomonadota</taxon>
        <taxon>Gammaproteobacteria</taxon>
        <taxon>Alteromonadales</taxon>
        <taxon>Idiomarinaceae</taxon>
        <taxon>Pseudidiomarina</taxon>
    </lineage>
</organism>
<protein>
    <recommendedName>
        <fullName evidence="3">Replication initiation factor</fullName>
    </recommendedName>
</protein>
<name>A0A6S6WQ33_9GAMM</name>